<dbReference type="Proteomes" id="UP000193010">
    <property type="component" value="Unassembled WGS sequence"/>
</dbReference>
<dbReference type="CDD" id="cd21112">
    <property type="entry name" value="alphaLP-like"/>
    <property type="match status" value="1"/>
</dbReference>
<dbReference type="AlphaFoldDB" id="A0A1X1UAQ6"/>
<dbReference type="GO" id="GO:0006508">
    <property type="term" value="P:proteolysis"/>
    <property type="evidence" value="ECO:0007669"/>
    <property type="project" value="InterPro"/>
</dbReference>
<evidence type="ECO:0000313" key="2">
    <source>
        <dbReference type="EMBL" id="ORV53876.1"/>
    </source>
</evidence>
<feature type="transmembrane region" description="Helical" evidence="1">
    <location>
        <begin position="21"/>
        <end position="40"/>
    </location>
</feature>
<dbReference type="RefSeq" id="WP_085221834.1">
    <property type="nucleotide sequence ID" value="NZ_AP022576.1"/>
</dbReference>
<feature type="transmembrane region" description="Helical" evidence="1">
    <location>
        <begin position="75"/>
        <end position="94"/>
    </location>
</feature>
<dbReference type="PROSITE" id="PS00134">
    <property type="entry name" value="TRYPSIN_HIS"/>
    <property type="match status" value="1"/>
</dbReference>
<keyword evidence="1" id="KW-0812">Transmembrane</keyword>
<dbReference type="InterPro" id="IPR036259">
    <property type="entry name" value="MFS_trans_sf"/>
</dbReference>
<dbReference type="Gene3D" id="2.40.10.10">
    <property type="entry name" value="Trypsin-like serine proteases"/>
    <property type="match status" value="2"/>
</dbReference>
<keyword evidence="1" id="KW-0472">Membrane</keyword>
<evidence type="ECO:0000256" key="1">
    <source>
        <dbReference type="SAM" id="Phobius"/>
    </source>
</evidence>
<dbReference type="PROSITE" id="PS00135">
    <property type="entry name" value="TRYPSIN_SER"/>
    <property type="match status" value="1"/>
</dbReference>
<keyword evidence="1" id="KW-1133">Transmembrane helix</keyword>
<dbReference type="EMBL" id="LQOV01000010">
    <property type="protein sequence ID" value="ORV53876.1"/>
    <property type="molecule type" value="Genomic_DNA"/>
</dbReference>
<dbReference type="InterPro" id="IPR009003">
    <property type="entry name" value="Peptidase_S1_PA"/>
</dbReference>
<comment type="caution">
    <text evidence="2">The sequence shown here is derived from an EMBL/GenBank/DDBJ whole genome shotgun (WGS) entry which is preliminary data.</text>
</comment>
<protein>
    <submittedName>
        <fullName evidence="2">Endopeptidase</fullName>
    </submittedName>
</protein>
<dbReference type="OrthoDB" id="8781117at2"/>
<reference evidence="2 3" key="1">
    <citation type="submission" date="2016-01" db="EMBL/GenBank/DDBJ databases">
        <title>The new phylogeny of the genus Mycobacterium.</title>
        <authorList>
            <person name="Tarcisio F."/>
            <person name="Conor M."/>
            <person name="Antonella G."/>
            <person name="Elisabetta G."/>
            <person name="Giulia F.S."/>
            <person name="Sara T."/>
            <person name="Anna F."/>
            <person name="Clotilde B."/>
            <person name="Roberto B."/>
            <person name="Veronica D.S."/>
            <person name="Fabio R."/>
            <person name="Monica P."/>
            <person name="Olivier J."/>
            <person name="Enrico T."/>
            <person name="Nicola S."/>
        </authorList>
    </citation>
    <scope>NUCLEOTIDE SEQUENCE [LARGE SCALE GENOMIC DNA]</scope>
    <source>
        <strain evidence="2 3">DSM 44852</strain>
    </source>
</reference>
<organism evidence="2 3">
    <name type="scientific">Mycobacterium florentinum</name>
    <dbReference type="NCBI Taxonomy" id="292462"/>
    <lineage>
        <taxon>Bacteria</taxon>
        <taxon>Bacillati</taxon>
        <taxon>Actinomycetota</taxon>
        <taxon>Actinomycetes</taxon>
        <taxon>Mycobacteriales</taxon>
        <taxon>Mycobacteriaceae</taxon>
        <taxon>Mycobacterium</taxon>
        <taxon>Mycobacterium simiae complex</taxon>
    </lineage>
</organism>
<dbReference type="SUPFAM" id="SSF50494">
    <property type="entry name" value="Trypsin-like serine proteases"/>
    <property type="match status" value="1"/>
</dbReference>
<evidence type="ECO:0000313" key="3">
    <source>
        <dbReference type="Proteomes" id="UP000193010"/>
    </source>
</evidence>
<dbReference type="InterPro" id="IPR043504">
    <property type="entry name" value="Peptidase_S1_PA_chymotrypsin"/>
</dbReference>
<proteinExistence type="predicted"/>
<accession>A0A1X1UAQ6</accession>
<dbReference type="InterPro" id="IPR033116">
    <property type="entry name" value="TRYPSIN_SER"/>
</dbReference>
<name>A0A1X1UAQ6_MYCFL</name>
<dbReference type="STRING" id="292462.AWC05_19340"/>
<gene>
    <name evidence="2" type="ORF">AWC05_19340</name>
</gene>
<dbReference type="GO" id="GO:0004252">
    <property type="term" value="F:serine-type endopeptidase activity"/>
    <property type="evidence" value="ECO:0007669"/>
    <property type="project" value="InterPro"/>
</dbReference>
<dbReference type="InterPro" id="IPR018114">
    <property type="entry name" value="TRYPSIN_HIS"/>
</dbReference>
<sequence length="333" mass="34086">MERVYAQQLASFGLQPSRAGLLMLLLCALASVAVAVLSFLLDRIKLLRVPTGGGVLAAAAVRYPPAPRARTHASGLTIAAAFAAVVCIAAIWLVPKNVTHVPDLSEPNLTPIALPASAVAGPGTGIYVDYTDGSGGMGCTAGFLVRTSMGEAGLLTAGHCNRPQKPSVVVMNLGGILPYAKLGTFIRTVSEGVHNEQHDIGLIVLNGDNVPQSPAVAATLPITGVTTDLSIGQELCKFGMSSGEAECGAILDVTDSKVSFAAGGQCGDSGGPVYLIQNDGTATAVGIDIRGSNPANPNAGCLAPAKFSVAELVQPWLDRWHLTAVTTQQSGPR</sequence>
<dbReference type="SUPFAM" id="SSF103473">
    <property type="entry name" value="MFS general substrate transporter"/>
    <property type="match status" value="1"/>
</dbReference>
<keyword evidence="3" id="KW-1185">Reference proteome</keyword>